<name>A0AAD6CCQ4_9EURO</name>
<organism evidence="2 3">
    <name type="scientific">Penicillium daleae</name>
    <dbReference type="NCBI Taxonomy" id="63821"/>
    <lineage>
        <taxon>Eukaryota</taxon>
        <taxon>Fungi</taxon>
        <taxon>Dikarya</taxon>
        <taxon>Ascomycota</taxon>
        <taxon>Pezizomycotina</taxon>
        <taxon>Eurotiomycetes</taxon>
        <taxon>Eurotiomycetidae</taxon>
        <taxon>Eurotiales</taxon>
        <taxon>Aspergillaceae</taxon>
        <taxon>Penicillium</taxon>
    </lineage>
</organism>
<comment type="caution">
    <text evidence="2">The sequence shown here is derived from an EMBL/GenBank/DDBJ whole genome shotgun (WGS) entry which is preliminary data.</text>
</comment>
<sequence>MIIAGLMADRTSAFSVGIGCHKASGVSNPGSAGEASSPQTNQRACPGQHKDIVEPQVSTSDQEINWVIFSDALARVARTIVEHRVLVGILNSYS</sequence>
<reference evidence="2" key="1">
    <citation type="submission" date="2022-12" db="EMBL/GenBank/DDBJ databases">
        <authorList>
            <person name="Petersen C."/>
        </authorList>
    </citation>
    <scope>NUCLEOTIDE SEQUENCE</scope>
    <source>
        <strain evidence="2">IBT 16125</strain>
    </source>
</reference>
<proteinExistence type="predicted"/>
<evidence type="ECO:0000256" key="1">
    <source>
        <dbReference type="SAM" id="MobiDB-lite"/>
    </source>
</evidence>
<dbReference type="AlphaFoldDB" id="A0AAD6CCQ4"/>
<gene>
    <name evidence="2" type="ORF">N7458_002244</name>
</gene>
<feature type="compositionally biased region" description="Polar residues" evidence="1">
    <location>
        <begin position="26"/>
        <end position="43"/>
    </location>
</feature>
<protein>
    <submittedName>
        <fullName evidence="2">Uncharacterized protein</fullName>
    </submittedName>
</protein>
<accession>A0AAD6CCQ4</accession>
<dbReference type="GeneID" id="81595870"/>
<dbReference type="RefSeq" id="XP_056769734.1">
    <property type="nucleotide sequence ID" value="XM_056905627.1"/>
</dbReference>
<dbReference type="EMBL" id="JAPVEA010000002">
    <property type="protein sequence ID" value="KAJ5460692.1"/>
    <property type="molecule type" value="Genomic_DNA"/>
</dbReference>
<evidence type="ECO:0000313" key="2">
    <source>
        <dbReference type="EMBL" id="KAJ5460692.1"/>
    </source>
</evidence>
<dbReference type="Proteomes" id="UP001213681">
    <property type="component" value="Unassembled WGS sequence"/>
</dbReference>
<reference evidence="2" key="2">
    <citation type="journal article" date="2023" name="IMA Fungus">
        <title>Comparative genomic study of the Penicillium genus elucidates a diverse pangenome and 15 lateral gene transfer events.</title>
        <authorList>
            <person name="Petersen C."/>
            <person name="Sorensen T."/>
            <person name="Nielsen M.R."/>
            <person name="Sondergaard T.E."/>
            <person name="Sorensen J.L."/>
            <person name="Fitzpatrick D.A."/>
            <person name="Frisvad J.C."/>
            <person name="Nielsen K.L."/>
        </authorList>
    </citation>
    <scope>NUCLEOTIDE SEQUENCE</scope>
    <source>
        <strain evidence="2">IBT 16125</strain>
    </source>
</reference>
<keyword evidence="3" id="KW-1185">Reference proteome</keyword>
<feature type="region of interest" description="Disordered" evidence="1">
    <location>
        <begin position="26"/>
        <end position="46"/>
    </location>
</feature>
<evidence type="ECO:0000313" key="3">
    <source>
        <dbReference type="Proteomes" id="UP001213681"/>
    </source>
</evidence>